<evidence type="ECO:0000256" key="1">
    <source>
        <dbReference type="ARBA" id="ARBA00022729"/>
    </source>
</evidence>
<evidence type="ECO:0000313" key="5">
    <source>
        <dbReference type="EMBL" id="RDC61387.1"/>
    </source>
</evidence>
<dbReference type="PANTHER" id="PTHR33619">
    <property type="entry name" value="POLYSACCHARIDE EXPORT PROTEIN GFCE-RELATED"/>
    <property type="match status" value="1"/>
</dbReference>
<dbReference type="Pfam" id="PF10531">
    <property type="entry name" value="SLBB"/>
    <property type="match status" value="1"/>
</dbReference>
<dbReference type="InterPro" id="IPR049712">
    <property type="entry name" value="Poly_export"/>
</dbReference>
<gene>
    <name evidence="5" type="ORF">HME9302_02609</name>
</gene>
<dbReference type="AlphaFoldDB" id="A0A369QDR2"/>
<organism evidence="5 6">
    <name type="scientific">Alteripontixanthobacter maritimus</name>
    <dbReference type="NCBI Taxonomy" id="2161824"/>
    <lineage>
        <taxon>Bacteria</taxon>
        <taxon>Pseudomonadati</taxon>
        <taxon>Pseudomonadota</taxon>
        <taxon>Alphaproteobacteria</taxon>
        <taxon>Sphingomonadales</taxon>
        <taxon>Erythrobacteraceae</taxon>
        <taxon>Alteripontixanthobacter</taxon>
    </lineage>
</organism>
<dbReference type="Proteomes" id="UP000253727">
    <property type="component" value="Unassembled WGS sequence"/>
</dbReference>
<sequence length="235" mass="25162">MNCSSLAKNLLGLCAILLLTACVSTPPVALSPDVELVKDNALPAPDAPFALRPFDTVAISVFGQPDLSNTVEIGPNGLANVPLLGRVQAGGLLPSDLERVIEDRLRGRFLRDPVVSVVVDRATSRQIVIGGQVRRPGSFAYQNDLDLSRAVALAGGLGEFGKQDDVLVHREVEGIKYIGVYNIGAIQRGNYDDPSIYPGDLIVVGDSPGRRRLLQILQVLPLVTQPLVLIDRASR</sequence>
<reference evidence="5 6" key="1">
    <citation type="submission" date="2018-04" db="EMBL/GenBank/DDBJ databases">
        <title>Altererythrobacter sp. HME9302 genome sequencing and assembly.</title>
        <authorList>
            <person name="Kang H."/>
            <person name="Kim H."/>
            <person name="Joh K."/>
        </authorList>
    </citation>
    <scope>NUCLEOTIDE SEQUENCE [LARGE SCALE GENOMIC DNA]</scope>
    <source>
        <strain evidence="5 6">HME9302</strain>
    </source>
</reference>
<evidence type="ECO:0000259" key="3">
    <source>
        <dbReference type="Pfam" id="PF02563"/>
    </source>
</evidence>
<protein>
    <submittedName>
        <fullName evidence="5">Uncharacterized protein</fullName>
    </submittedName>
</protein>
<dbReference type="InterPro" id="IPR019554">
    <property type="entry name" value="Soluble_ligand-bd"/>
</dbReference>
<dbReference type="Pfam" id="PF02563">
    <property type="entry name" value="Poly_export"/>
    <property type="match status" value="1"/>
</dbReference>
<dbReference type="Gene3D" id="3.10.560.10">
    <property type="entry name" value="Outer membrane lipoprotein wza domain like"/>
    <property type="match status" value="1"/>
</dbReference>
<evidence type="ECO:0000259" key="4">
    <source>
        <dbReference type="Pfam" id="PF10531"/>
    </source>
</evidence>
<feature type="chain" id="PRO_5016729141" evidence="2">
    <location>
        <begin position="30"/>
        <end position="235"/>
    </location>
</feature>
<feature type="signal peptide" evidence="2">
    <location>
        <begin position="1"/>
        <end position="29"/>
    </location>
</feature>
<feature type="domain" description="Polysaccharide export protein N-terminal" evidence="3">
    <location>
        <begin position="46"/>
        <end position="119"/>
    </location>
</feature>
<keyword evidence="6" id="KW-1185">Reference proteome</keyword>
<proteinExistence type="predicted"/>
<dbReference type="InterPro" id="IPR003715">
    <property type="entry name" value="Poly_export_N"/>
</dbReference>
<evidence type="ECO:0000313" key="6">
    <source>
        <dbReference type="Proteomes" id="UP000253727"/>
    </source>
</evidence>
<keyword evidence="1 2" id="KW-0732">Signal</keyword>
<dbReference type="GO" id="GO:0015159">
    <property type="term" value="F:polysaccharide transmembrane transporter activity"/>
    <property type="evidence" value="ECO:0007669"/>
    <property type="project" value="InterPro"/>
</dbReference>
<evidence type="ECO:0000256" key="2">
    <source>
        <dbReference type="SAM" id="SignalP"/>
    </source>
</evidence>
<comment type="caution">
    <text evidence="5">The sequence shown here is derived from an EMBL/GenBank/DDBJ whole genome shotgun (WGS) entry which is preliminary data.</text>
</comment>
<accession>A0A369QDR2</accession>
<feature type="domain" description="Soluble ligand binding" evidence="4">
    <location>
        <begin position="129"/>
        <end position="174"/>
    </location>
</feature>
<dbReference type="PANTHER" id="PTHR33619:SF3">
    <property type="entry name" value="POLYSACCHARIDE EXPORT PROTEIN GFCE-RELATED"/>
    <property type="match status" value="1"/>
</dbReference>
<dbReference type="EMBL" id="QBKA01000002">
    <property type="protein sequence ID" value="RDC61387.1"/>
    <property type="molecule type" value="Genomic_DNA"/>
</dbReference>
<name>A0A369QDR2_9SPHN</name>